<dbReference type="InterPro" id="IPR029046">
    <property type="entry name" value="LolA/LolB/LppX"/>
</dbReference>
<comment type="similarity">
    <text evidence="2 10">Belongs to the LolA family.</text>
</comment>
<evidence type="ECO:0000256" key="7">
    <source>
        <dbReference type="ARBA" id="ARBA00022764"/>
    </source>
</evidence>
<keyword evidence="11" id="KW-0449">Lipoprotein</keyword>
<dbReference type="InterPro" id="IPR004564">
    <property type="entry name" value="OM_lipoprot_carrier_LolA-like"/>
</dbReference>
<accession>A0ABS2HGI0</accession>
<dbReference type="InterPro" id="IPR018323">
    <property type="entry name" value="OM_lipoprot_carrier_LolA_Pbac"/>
</dbReference>
<dbReference type="RefSeq" id="WP_205157793.1">
    <property type="nucleotide sequence ID" value="NZ_JAFEUM010000002.1"/>
</dbReference>
<keyword evidence="6 10" id="KW-0732">Signal</keyword>
<dbReference type="CDD" id="cd16325">
    <property type="entry name" value="LolA"/>
    <property type="match status" value="1"/>
</dbReference>
<organism evidence="11 12">
    <name type="scientific">Vibrio ulleungensis</name>
    <dbReference type="NCBI Taxonomy" id="2807619"/>
    <lineage>
        <taxon>Bacteria</taxon>
        <taxon>Pseudomonadati</taxon>
        <taxon>Pseudomonadota</taxon>
        <taxon>Gammaproteobacteria</taxon>
        <taxon>Vibrionales</taxon>
        <taxon>Vibrionaceae</taxon>
        <taxon>Vibrio</taxon>
    </lineage>
</organism>
<name>A0ABS2HGI0_9VIBR</name>
<keyword evidence="8 10" id="KW-0653">Protein transport</keyword>
<dbReference type="PANTHER" id="PTHR35869">
    <property type="entry name" value="OUTER-MEMBRANE LIPOPROTEIN CARRIER PROTEIN"/>
    <property type="match status" value="1"/>
</dbReference>
<feature type="chain" id="PRO_5044946810" description="Outer-membrane lipoprotein carrier protein" evidence="10">
    <location>
        <begin position="17"/>
        <end position="201"/>
    </location>
</feature>
<dbReference type="SUPFAM" id="SSF89392">
    <property type="entry name" value="Prokaryotic lipoproteins and lipoprotein localization factors"/>
    <property type="match status" value="1"/>
</dbReference>
<evidence type="ECO:0000256" key="3">
    <source>
        <dbReference type="ARBA" id="ARBA00011245"/>
    </source>
</evidence>
<dbReference type="HAMAP" id="MF_00240">
    <property type="entry name" value="LolA"/>
    <property type="match status" value="1"/>
</dbReference>
<evidence type="ECO:0000313" key="12">
    <source>
        <dbReference type="Proteomes" id="UP000809621"/>
    </source>
</evidence>
<evidence type="ECO:0000256" key="1">
    <source>
        <dbReference type="ARBA" id="ARBA00004418"/>
    </source>
</evidence>
<dbReference type="Proteomes" id="UP000809621">
    <property type="component" value="Unassembled WGS sequence"/>
</dbReference>
<dbReference type="PANTHER" id="PTHR35869:SF1">
    <property type="entry name" value="OUTER-MEMBRANE LIPOPROTEIN CARRIER PROTEIN"/>
    <property type="match status" value="1"/>
</dbReference>
<evidence type="ECO:0000313" key="11">
    <source>
        <dbReference type="EMBL" id="MBM7036206.1"/>
    </source>
</evidence>
<evidence type="ECO:0000256" key="10">
    <source>
        <dbReference type="HAMAP-Rule" id="MF_00240"/>
    </source>
</evidence>
<dbReference type="NCBIfam" id="TIGR00547">
    <property type="entry name" value="lolA"/>
    <property type="match status" value="1"/>
</dbReference>
<reference evidence="11 12" key="1">
    <citation type="submission" date="2021-02" db="EMBL/GenBank/DDBJ databases">
        <authorList>
            <person name="Park J.-S."/>
        </authorList>
    </citation>
    <scope>NUCLEOTIDE SEQUENCE [LARGE SCALE GENOMIC DNA]</scope>
    <source>
        <strain evidence="11 12">188UL20-2</strain>
    </source>
</reference>
<evidence type="ECO:0000256" key="4">
    <source>
        <dbReference type="ARBA" id="ARBA00014035"/>
    </source>
</evidence>
<dbReference type="Pfam" id="PF03548">
    <property type="entry name" value="LolA"/>
    <property type="match status" value="1"/>
</dbReference>
<dbReference type="Gene3D" id="2.50.20.10">
    <property type="entry name" value="Lipoprotein localisation LolA/LolB/LppX"/>
    <property type="match status" value="1"/>
</dbReference>
<comment type="caution">
    <text evidence="11">The sequence shown here is derived from an EMBL/GenBank/DDBJ whole genome shotgun (WGS) entry which is preliminary data.</text>
</comment>
<dbReference type="EMBL" id="JAFEUM010000002">
    <property type="protein sequence ID" value="MBM7036206.1"/>
    <property type="molecule type" value="Genomic_DNA"/>
</dbReference>
<keyword evidence="12" id="KW-1185">Reference proteome</keyword>
<evidence type="ECO:0000256" key="9">
    <source>
        <dbReference type="ARBA" id="ARBA00023186"/>
    </source>
</evidence>
<evidence type="ECO:0000256" key="5">
    <source>
        <dbReference type="ARBA" id="ARBA00022448"/>
    </source>
</evidence>
<evidence type="ECO:0000256" key="2">
    <source>
        <dbReference type="ARBA" id="ARBA00007615"/>
    </source>
</evidence>
<protein>
    <recommendedName>
        <fullName evidence="4 10">Outer-membrane lipoprotein carrier protein</fullName>
    </recommendedName>
</protein>
<keyword evidence="5 10" id="KW-0813">Transport</keyword>
<keyword evidence="7 10" id="KW-0574">Periplasm</keyword>
<keyword evidence="9 10" id="KW-0143">Chaperone</keyword>
<feature type="signal peptide" evidence="10">
    <location>
        <begin position="1"/>
        <end position="16"/>
    </location>
</feature>
<comment type="subcellular location">
    <subcellularLocation>
        <location evidence="1 10">Periplasm</location>
    </subcellularLocation>
</comment>
<sequence length="201" mass="22758" precursor="true">MLKFCALLLVSFGVLANPQQELVERINKTEGFSANFSQQVLSPDNEVLMEGEGKVEISKPSLFRWTLMAPDEEVMVSDGKALWYYSPFIEQVSIYDAQTAIEQTPFVLLTRNKNSDWDKYSITQQDNRFVLTPTAIDSNQGQFYIDITSNGVVEGFSVVEQDGQRSHFEFSQFASAVPNKDRFVFTTPDGVEVDDQRSNVE</sequence>
<gene>
    <name evidence="10 11" type="primary">lolA</name>
    <name evidence="11" type="ORF">JQC93_07250</name>
</gene>
<comment type="subunit">
    <text evidence="3 10">Monomer.</text>
</comment>
<evidence type="ECO:0000256" key="6">
    <source>
        <dbReference type="ARBA" id="ARBA00022729"/>
    </source>
</evidence>
<comment type="function">
    <text evidence="10">Participates in the translocation of lipoproteins from the inner membrane to the outer membrane. Only forms a complex with a lipoprotein if the residue after the N-terminal Cys is not an aspartate (The Asp acts as a targeting signal to indicate that the lipoprotein should stay in the inner membrane).</text>
</comment>
<evidence type="ECO:0000256" key="8">
    <source>
        <dbReference type="ARBA" id="ARBA00022927"/>
    </source>
</evidence>
<proteinExistence type="inferred from homology"/>